<proteinExistence type="predicted"/>
<name>A0A0B7H2U3_TREPH</name>
<organism evidence="1 2">
    <name type="scientific">Treponema phagedenis</name>
    <dbReference type="NCBI Taxonomy" id="162"/>
    <lineage>
        <taxon>Bacteria</taxon>
        <taxon>Pseudomonadati</taxon>
        <taxon>Spirochaetota</taxon>
        <taxon>Spirochaetia</taxon>
        <taxon>Spirochaetales</taxon>
        <taxon>Treponemataceae</taxon>
        <taxon>Treponema</taxon>
    </lineage>
</organism>
<dbReference type="EMBL" id="CDNC01000050">
    <property type="protein sequence ID" value="CEM63296.1"/>
    <property type="molecule type" value="Genomic_DNA"/>
</dbReference>
<accession>A0A0B7H2U3</accession>
<dbReference type="SUPFAM" id="SSF158397">
    <property type="entry name" value="TM1646-like"/>
    <property type="match status" value="1"/>
</dbReference>
<keyword evidence="2" id="KW-1185">Reference proteome</keyword>
<sequence>MNKKTGMPDTIPFTKIKVIDEKLDSFIAELLTNQADQLRILQKTEEIYGLLIDLIS</sequence>
<dbReference type="InterPro" id="IPR005585">
    <property type="entry name" value="DUF327"/>
</dbReference>
<dbReference type="Proteomes" id="UP000042527">
    <property type="component" value="Unassembled WGS sequence"/>
</dbReference>
<reference evidence="2" key="1">
    <citation type="submission" date="2015-01" db="EMBL/GenBank/DDBJ databases">
        <authorList>
            <person name="Manzoor Shahid"/>
            <person name="Zubair Saima"/>
        </authorList>
    </citation>
    <scope>NUCLEOTIDE SEQUENCE [LARGE SCALE GENOMIC DNA]</scope>
    <source>
        <strain evidence="2">V1</strain>
    </source>
</reference>
<evidence type="ECO:0000313" key="1">
    <source>
        <dbReference type="EMBL" id="CEM63296.1"/>
    </source>
</evidence>
<gene>
    <name evidence="1" type="ORF">TPHV1_80049</name>
</gene>
<dbReference type="AlphaFoldDB" id="A0A0B7H2U3"/>
<dbReference type="Pfam" id="PF03885">
    <property type="entry name" value="DUF327"/>
    <property type="match status" value="1"/>
</dbReference>
<evidence type="ECO:0000313" key="2">
    <source>
        <dbReference type="Proteomes" id="UP000042527"/>
    </source>
</evidence>
<dbReference type="Gene3D" id="1.20.120.490">
    <property type="entry name" value="Hypothetical protein TM1646-like domain"/>
    <property type="match status" value="1"/>
</dbReference>
<dbReference type="InterPro" id="IPR024042">
    <property type="entry name" value="TM1646-like_dom_sf"/>
</dbReference>
<protein>
    <submittedName>
        <fullName evidence="1">Uncharacterized protein</fullName>
    </submittedName>
</protein>